<name>A0A2I6PI81_9CAUD</name>
<dbReference type="EMBL" id="MG596800">
    <property type="protein sequence ID" value="AUM59760.1"/>
    <property type="molecule type" value="Genomic_DNA"/>
</dbReference>
<dbReference type="Proteomes" id="UP000240618">
    <property type="component" value="Segment"/>
</dbReference>
<evidence type="ECO:0000313" key="1">
    <source>
        <dbReference type="EMBL" id="AUM59760.1"/>
    </source>
</evidence>
<keyword evidence="2" id="KW-1185">Reference proteome</keyword>
<protein>
    <submittedName>
        <fullName evidence="1">Nucleotide-binding protein</fullName>
    </submittedName>
</protein>
<evidence type="ECO:0000313" key="2">
    <source>
        <dbReference type="Proteomes" id="UP000240618"/>
    </source>
</evidence>
<dbReference type="RefSeq" id="YP_009836224.1">
    <property type="nucleotide sequence ID" value="NC_048687.1"/>
</dbReference>
<dbReference type="KEGG" id="vg:55606463"/>
<accession>A0A2I6PI81</accession>
<organism evidence="1 2">
    <name type="scientific">Pseudomonas phage PMBT14</name>
    <dbReference type="NCBI Taxonomy" id="2059855"/>
    <lineage>
        <taxon>Viruses</taxon>
        <taxon>Duplodnaviria</taxon>
        <taxon>Heunggongvirae</taxon>
        <taxon>Uroviricota</taxon>
        <taxon>Caudoviricetes</taxon>
        <taxon>Knuthellervirus</taxon>
        <taxon>Knuthellervirus PMBT14</taxon>
    </lineage>
</organism>
<reference evidence="1 2" key="1">
    <citation type="journal article" date="2018" name="Arch. Virol.">
        <title>Genome sequence of the novel virulent bacteriophage PMBT14 with lytic activity against Pseudomonas fluorescens DSM 50090(R).</title>
        <authorList>
            <person name="Koberg S."/>
            <person name="Gieschler S."/>
            <person name="Brinks E."/>
            <person name="Wenning M."/>
            <person name="Neve H."/>
            <person name="Franz C.M."/>
        </authorList>
    </citation>
    <scope>NUCLEOTIDE SEQUENCE [LARGE SCALE GENOMIC DNA]</scope>
</reference>
<sequence length="280" mass="31094">MAIKKRASSKSSPTKSILDRAKPVTEQELVITALLYGRSGTGKTTILGSFPKPLLVLDIGERGTDSLQDVEGVDVLTITDWAELEEVYWALNNGDTKYKSVGIDATHSMQNLAIQEAREIANKKDKDMTSQRDMGQATGLMNTWNYNFRDLRDIGINVVFLAHDRIRTTDTDDDVDSIMPEVGPNVMPNVGKTLLGAVNIVGYTYISEVAEKKVPGKKAEKRMEYRMLLGANAVYNTKIRSAKENVTPEFIVDPTYDKLVAVIKGQQASPAKRRLIKRTK</sequence>
<dbReference type="Pfam" id="PF13479">
    <property type="entry name" value="AAA_24"/>
    <property type="match status" value="1"/>
</dbReference>
<proteinExistence type="predicted"/>
<dbReference type="GeneID" id="55606463"/>